<dbReference type="Proteomes" id="UP000094526">
    <property type="component" value="Unassembled WGS sequence"/>
</dbReference>
<dbReference type="EMBL" id="LGRB01000010">
    <property type="protein sequence ID" value="OCT49736.1"/>
    <property type="molecule type" value="Genomic_DNA"/>
</dbReference>
<dbReference type="OrthoDB" id="626167at2759"/>
<evidence type="ECO:0000313" key="3">
    <source>
        <dbReference type="Proteomes" id="UP000094526"/>
    </source>
</evidence>
<feature type="region of interest" description="Disordered" evidence="1">
    <location>
        <begin position="1"/>
        <end position="108"/>
    </location>
</feature>
<feature type="compositionally biased region" description="Basic and acidic residues" evidence="1">
    <location>
        <begin position="57"/>
        <end position="69"/>
    </location>
</feature>
<gene>
    <name evidence="2" type="ORF">CLCR_07713</name>
</gene>
<feature type="compositionally biased region" description="Basic and acidic residues" evidence="1">
    <location>
        <begin position="76"/>
        <end position="108"/>
    </location>
</feature>
<protein>
    <submittedName>
        <fullName evidence="2">Uncharacterized protein</fullName>
    </submittedName>
</protein>
<keyword evidence="3" id="KW-1185">Reference proteome</keyword>
<feature type="compositionally biased region" description="Polar residues" evidence="1">
    <location>
        <begin position="1"/>
        <end position="17"/>
    </location>
</feature>
<dbReference type="AlphaFoldDB" id="A0A1C1CMK1"/>
<organism evidence="2 3">
    <name type="scientific">Cladophialophora carrionii</name>
    <dbReference type="NCBI Taxonomy" id="86049"/>
    <lineage>
        <taxon>Eukaryota</taxon>
        <taxon>Fungi</taxon>
        <taxon>Dikarya</taxon>
        <taxon>Ascomycota</taxon>
        <taxon>Pezizomycotina</taxon>
        <taxon>Eurotiomycetes</taxon>
        <taxon>Chaetothyriomycetidae</taxon>
        <taxon>Chaetothyriales</taxon>
        <taxon>Herpotrichiellaceae</taxon>
        <taxon>Cladophialophora</taxon>
    </lineage>
</organism>
<name>A0A1C1CMK1_9EURO</name>
<sequence length="108" mass="12077">MPGISSDQGSYQDQVGSVQKEEEEKSAKGNSTAGRTAAKRPIAGRSTTPECPQENAIVKRAEEEDRPLREAASNAEPRHKDGYKPNKYDYTTFDKLRDRKRQGQDHKA</sequence>
<reference evidence="3" key="1">
    <citation type="submission" date="2015-07" db="EMBL/GenBank/DDBJ databases">
        <authorList>
            <person name="Teixeira M.M."/>
            <person name="Souza R.C."/>
            <person name="Almeida L.G."/>
            <person name="Vicente V.A."/>
            <person name="de Hoog S."/>
            <person name="Bocca A.L."/>
            <person name="de Almeida S.R."/>
            <person name="Vasconcelos A.T."/>
            <person name="Felipe M.S."/>
        </authorList>
    </citation>
    <scope>NUCLEOTIDE SEQUENCE [LARGE SCALE GENOMIC DNA]</scope>
    <source>
        <strain evidence="3">KSF</strain>
    </source>
</reference>
<evidence type="ECO:0000313" key="2">
    <source>
        <dbReference type="EMBL" id="OCT49736.1"/>
    </source>
</evidence>
<comment type="caution">
    <text evidence="2">The sequence shown here is derived from an EMBL/GenBank/DDBJ whole genome shotgun (WGS) entry which is preliminary data.</text>
</comment>
<accession>A0A1C1CMK1</accession>
<dbReference type="VEuPathDB" id="FungiDB:CLCR_07713"/>
<evidence type="ECO:0000256" key="1">
    <source>
        <dbReference type="SAM" id="MobiDB-lite"/>
    </source>
</evidence>
<proteinExistence type="predicted"/>